<dbReference type="Proteomes" id="UP000178379">
    <property type="component" value="Unassembled WGS sequence"/>
</dbReference>
<evidence type="ECO:0000256" key="2">
    <source>
        <dbReference type="SAM" id="SignalP"/>
    </source>
</evidence>
<feature type="compositionally biased region" description="Polar residues" evidence="1">
    <location>
        <begin position="18"/>
        <end position="49"/>
    </location>
</feature>
<keyword evidence="2" id="KW-0732">Signal</keyword>
<dbReference type="EMBL" id="MFSQ01000101">
    <property type="protein sequence ID" value="OGI39033.1"/>
    <property type="molecule type" value="Genomic_DNA"/>
</dbReference>
<protein>
    <submittedName>
        <fullName evidence="3">Uncharacterized protein</fullName>
    </submittedName>
</protein>
<feature type="chain" id="PRO_5009526519" evidence="2">
    <location>
        <begin position="21"/>
        <end position="77"/>
    </location>
</feature>
<sequence>MHRHQLAGLLLAFMAGTAQANPPSTPNHPGQTPAPDTSANTPRDSSEATATGKPTRLAQTQRPEEHKLNKLKVYPCF</sequence>
<name>A0A1F6T1L4_9PROT</name>
<gene>
    <name evidence="3" type="ORF">A2140_00080</name>
</gene>
<evidence type="ECO:0000313" key="3">
    <source>
        <dbReference type="EMBL" id="OGI39033.1"/>
    </source>
</evidence>
<accession>A0A1F6T1L4</accession>
<feature type="signal peptide" evidence="2">
    <location>
        <begin position="1"/>
        <end position="20"/>
    </location>
</feature>
<comment type="caution">
    <text evidence="3">The sequence shown here is derived from an EMBL/GenBank/DDBJ whole genome shotgun (WGS) entry which is preliminary data.</text>
</comment>
<evidence type="ECO:0000256" key="1">
    <source>
        <dbReference type="SAM" id="MobiDB-lite"/>
    </source>
</evidence>
<organism evidence="3 4">
    <name type="scientific">Candidatus Muproteobacteria bacterium RBG_16_62_13</name>
    <dbReference type="NCBI Taxonomy" id="1817756"/>
    <lineage>
        <taxon>Bacteria</taxon>
        <taxon>Pseudomonadati</taxon>
        <taxon>Pseudomonadota</taxon>
        <taxon>Candidatus Muproteobacteria</taxon>
    </lineage>
</organism>
<feature type="region of interest" description="Disordered" evidence="1">
    <location>
        <begin position="17"/>
        <end position="77"/>
    </location>
</feature>
<reference evidence="3 4" key="1">
    <citation type="journal article" date="2016" name="Nat. Commun.">
        <title>Thousands of microbial genomes shed light on interconnected biogeochemical processes in an aquifer system.</title>
        <authorList>
            <person name="Anantharaman K."/>
            <person name="Brown C.T."/>
            <person name="Hug L.A."/>
            <person name="Sharon I."/>
            <person name="Castelle C.J."/>
            <person name="Probst A.J."/>
            <person name="Thomas B.C."/>
            <person name="Singh A."/>
            <person name="Wilkins M.J."/>
            <person name="Karaoz U."/>
            <person name="Brodie E.L."/>
            <person name="Williams K.H."/>
            <person name="Hubbard S.S."/>
            <person name="Banfield J.F."/>
        </authorList>
    </citation>
    <scope>NUCLEOTIDE SEQUENCE [LARGE SCALE GENOMIC DNA]</scope>
</reference>
<proteinExistence type="predicted"/>
<dbReference type="AlphaFoldDB" id="A0A1F6T1L4"/>
<evidence type="ECO:0000313" key="4">
    <source>
        <dbReference type="Proteomes" id="UP000178379"/>
    </source>
</evidence>